<evidence type="ECO:0000256" key="1">
    <source>
        <dbReference type="SAM" id="Phobius"/>
    </source>
</evidence>
<reference evidence="2 3" key="1">
    <citation type="journal article" date="2016" name="J. Biotechnol.">
        <title>First complete genome sequence of a species in the genus Microterricola, an extremophilic cold active enzyme producing bacterial strain ERGS5:02 isolated from Sikkim Himalaya.</title>
        <authorList>
            <person name="Himanshu"/>
            <person name="Swarnkar M.K."/>
            <person name="Singh D."/>
            <person name="Kumar R."/>
        </authorList>
    </citation>
    <scope>NUCLEOTIDE SEQUENCE [LARGE SCALE GENOMIC DNA]</scope>
    <source>
        <strain evidence="2 3">ERGS5:02</strain>
    </source>
</reference>
<dbReference type="EMBL" id="CP014145">
    <property type="protein sequence ID" value="AMB57948.1"/>
    <property type="molecule type" value="Genomic_DNA"/>
</dbReference>
<keyword evidence="1" id="KW-1133">Transmembrane helix</keyword>
<name>A0A109QXA8_9MICO</name>
<dbReference type="InterPro" id="IPR021373">
    <property type="entry name" value="DUF2993"/>
</dbReference>
<proteinExistence type="predicted"/>
<dbReference type="Proteomes" id="UP000058305">
    <property type="component" value="Chromosome"/>
</dbReference>
<accession>A0A109QXA8</accession>
<reference evidence="3" key="2">
    <citation type="submission" date="2016-01" db="EMBL/GenBank/DDBJ databases">
        <title>First complete genome sequence of a species in the genus Microterricola, an extremophilic cold active enzyme producing strain ERGS5:02 isolated from Sikkim Himalaya.</title>
        <authorList>
            <person name="Kumar R."/>
            <person name="Singh D."/>
            <person name="Swarnkar M.K."/>
        </authorList>
    </citation>
    <scope>NUCLEOTIDE SEQUENCE [LARGE SCALE GENOMIC DNA]</scope>
    <source>
        <strain evidence="3">ERGS5:02</strain>
    </source>
</reference>
<dbReference type="Pfam" id="PF11209">
    <property type="entry name" value="LmeA"/>
    <property type="match status" value="1"/>
</dbReference>
<sequence length="262" mass="26754">MAETLNTAEAGPGARKSRRPLVILLSVVIGIAVLVGLFFVVDAIARGVAERRVAEEIVAQLPQNVVASPTVQIGGTSIIMQYLGGSFDDITVSAPDAVIDGIPADVTVHASGFPVDSTQPVDTLSATATLDQAALNSLIERSAPNSAVQLDQGQLSYAAEASFFGFTIGYRVTGTLQAAGDHVLVTPTGAEITSGAGNLDLSRLVDLIVGSDPISVCTATYLPVGVDVTSIDVAPGSATVRVEAHDIVLDESTLSTLGSCAP</sequence>
<evidence type="ECO:0000313" key="2">
    <source>
        <dbReference type="EMBL" id="AMB57948.1"/>
    </source>
</evidence>
<dbReference type="OrthoDB" id="5116168at2"/>
<dbReference type="AlphaFoldDB" id="A0A109QXA8"/>
<evidence type="ECO:0008006" key="4">
    <source>
        <dbReference type="Google" id="ProtNLM"/>
    </source>
</evidence>
<keyword evidence="1" id="KW-0812">Transmembrane</keyword>
<keyword evidence="1" id="KW-0472">Membrane</keyword>
<dbReference type="RefSeq" id="WP_067226423.1">
    <property type="nucleotide sequence ID" value="NZ_CP014145.1"/>
</dbReference>
<feature type="transmembrane region" description="Helical" evidence="1">
    <location>
        <begin position="21"/>
        <end position="41"/>
    </location>
</feature>
<organism evidence="2 3">
    <name type="scientific">Microterricola viridarii</name>
    <dbReference type="NCBI Taxonomy" id="412690"/>
    <lineage>
        <taxon>Bacteria</taxon>
        <taxon>Bacillati</taxon>
        <taxon>Actinomycetota</taxon>
        <taxon>Actinomycetes</taxon>
        <taxon>Micrococcales</taxon>
        <taxon>Microbacteriaceae</taxon>
        <taxon>Microterricola</taxon>
    </lineage>
</organism>
<evidence type="ECO:0000313" key="3">
    <source>
        <dbReference type="Proteomes" id="UP000058305"/>
    </source>
</evidence>
<dbReference type="KEGG" id="mvd:AWU67_02670"/>
<keyword evidence="3" id="KW-1185">Reference proteome</keyword>
<gene>
    <name evidence="2" type="ORF">AWU67_02670</name>
</gene>
<protein>
    <recommendedName>
        <fullName evidence="4">DUF2993 domain-containing protein</fullName>
    </recommendedName>
</protein>